<comment type="caution">
    <text evidence="1">The sequence shown here is derived from an EMBL/GenBank/DDBJ whole genome shotgun (WGS) entry which is preliminary data.</text>
</comment>
<protein>
    <submittedName>
        <fullName evidence="1">Uncharacterized protein</fullName>
    </submittedName>
</protein>
<accession>A0A974BIF3</accession>
<evidence type="ECO:0000313" key="1">
    <source>
        <dbReference type="EMBL" id="NYB73774.1"/>
    </source>
</evidence>
<dbReference type="RefSeq" id="WP_179237469.1">
    <property type="nucleotide sequence ID" value="NZ_JACBNQ010000004.1"/>
</dbReference>
<dbReference type="AlphaFoldDB" id="A0A974BIF3"/>
<evidence type="ECO:0000313" key="2">
    <source>
        <dbReference type="Proteomes" id="UP000611629"/>
    </source>
</evidence>
<sequence>MKSSISIFFEVPEMVYKILDMVAEQDNNVKLYCMGGNEILLAGNLPEVEDCEDEDEDWEDIEDEDEGDLELFKKNVKWEDLDLDFEDDSWWNKDLPF</sequence>
<name>A0A974BIF3_SEDHY</name>
<gene>
    <name evidence="1" type="ORF">HZF24_06420</name>
</gene>
<proteinExistence type="predicted"/>
<dbReference type="EMBL" id="JACBNQ010000004">
    <property type="protein sequence ID" value="NYB73774.1"/>
    <property type="molecule type" value="Genomic_DNA"/>
</dbReference>
<keyword evidence="2" id="KW-1185">Reference proteome</keyword>
<dbReference type="Proteomes" id="UP000611629">
    <property type="component" value="Unassembled WGS sequence"/>
</dbReference>
<organism evidence="1 2">
    <name type="scientific">Sedimentibacter hydroxybenzoicus DSM 7310</name>
    <dbReference type="NCBI Taxonomy" id="1123245"/>
    <lineage>
        <taxon>Bacteria</taxon>
        <taxon>Bacillati</taxon>
        <taxon>Bacillota</taxon>
        <taxon>Tissierellia</taxon>
        <taxon>Sedimentibacter</taxon>
    </lineage>
</organism>
<reference evidence="1" key="1">
    <citation type="submission" date="2020-07" db="EMBL/GenBank/DDBJ databases">
        <title>Genomic analysis of a strain of Sedimentibacter Hydroxybenzoicus DSM7310.</title>
        <authorList>
            <person name="Ma S."/>
        </authorList>
    </citation>
    <scope>NUCLEOTIDE SEQUENCE</scope>
    <source>
        <strain evidence="1">DSM 7310</strain>
    </source>
</reference>